<reference evidence="6 7" key="1">
    <citation type="journal article" date="2008" name="PLoS Genet.">
        <title>Genomic islands in the pathogenic filamentous fungus Aspergillus fumigatus.</title>
        <authorList>
            <person name="Fedorova N.D."/>
            <person name="Khaldi N."/>
            <person name="Joardar V.S."/>
            <person name="Maiti R."/>
            <person name="Amedeo P."/>
            <person name="Anderson M.J."/>
            <person name="Crabtree J."/>
            <person name="Silva J.C."/>
            <person name="Badger J.H."/>
            <person name="Albarraq A."/>
            <person name="Angiuoli S."/>
            <person name="Bussey H."/>
            <person name="Bowyer P."/>
            <person name="Cotty P.J."/>
            <person name="Dyer P.S."/>
            <person name="Egan A."/>
            <person name="Galens K."/>
            <person name="Fraser-Liggett C.M."/>
            <person name="Haas B.J."/>
            <person name="Inman J.M."/>
            <person name="Kent R."/>
            <person name="Lemieux S."/>
            <person name="Malavazi I."/>
            <person name="Orvis J."/>
            <person name="Roemer T."/>
            <person name="Ronning C.M."/>
            <person name="Sundaram J.P."/>
            <person name="Sutton G."/>
            <person name="Turner G."/>
            <person name="Venter J.C."/>
            <person name="White O.R."/>
            <person name="Whitty B.R."/>
            <person name="Youngman P."/>
            <person name="Wolfe K.H."/>
            <person name="Goldman G.H."/>
            <person name="Wortman J.R."/>
            <person name="Jiang B."/>
            <person name="Denning D.W."/>
            <person name="Nierman W.C."/>
        </authorList>
    </citation>
    <scope>NUCLEOTIDE SEQUENCE [LARGE SCALE GENOMIC DNA]</scope>
    <source>
        <strain evidence="7">ATCC 1007 / CBS 513.65 / DSM 816 / NCTC 3887 / NRRL 1</strain>
    </source>
</reference>
<evidence type="ECO:0000313" key="6">
    <source>
        <dbReference type="EMBL" id="EAW11768.1"/>
    </source>
</evidence>
<keyword evidence="2" id="KW-0349">Heme</keyword>
<dbReference type="AlphaFoldDB" id="A1CFW9"/>
<name>A1CFW9_ASPCL</name>
<evidence type="ECO:0000256" key="2">
    <source>
        <dbReference type="ARBA" id="ARBA00022617"/>
    </source>
</evidence>
<gene>
    <name evidence="6" type="ORF">ACLA_094680</name>
</gene>
<evidence type="ECO:0000256" key="1">
    <source>
        <dbReference type="ARBA" id="ARBA00001970"/>
    </source>
</evidence>
<dbReference type="VEuPathDB" id="FungiDB:ACLA_094680"/>
<keyword evidence="5" id="KW-0456">Lyase</keyword>
<proteinExistence type="predicted"/>
<dbReference type="GeneID" id="4704754"/>
<organism evidence="6 7">
    <name type="scientific">Aspergillus clavatus (strain ATCC 1007 / CBS 513.65 / DSM 816 / NCTC 3887 / NRRL 1 / QM 1276 / 107)</name>
    <dbReference type="NCBI Taxonomy" id="344612"/>
    <lineage>
        <taxon>Eukaryota</taxon>
        <taxon>Fungi</taxon>
        <taxon>Dikarya</taxon>
        <taxon>Ascomycota</taxon>
        <taxon>Pezizomycotina</taxon>
        <taxon>Eurotiomycetes</taxon>
        <taxon>Eurotiomycetidae</taxon>
        <taxon>Eurotiales</taxon>
        <taxon>Aspergillaceae</taxon>
        <taxon>Aspergillus</taxon>
        <taxon>Aspergillus subgen. Fumigati</taxon>
    </lineage>
</organism>
<evidence type="ECO:0000313" key="7">
    <source>
        <dbReference type="Proteomes" id="UP000006701"/>
    </source>
</evidence>
<dbReference type="eggNOG" id="ENOG502SHKM">
    <property type="taxonomic scope" value="Eukaryota"/>
</dbReference>
<protein>
    <submittedName>
        <fullName evidence="6">Phenylacetaldoxime dehydratase family protein, putative</fullName>
    </submittedName>
</protein>
<dbReference type="Pfam" id="PF13816">
    <property type="entry name" value="Dehydratase_hem"/>
    <property type="match status" value="1"/>
</dbReference>
<dbReference type="GO" id="GO:0016829">
    <property type="term" value="F:lyase activity"/>
    <property type="evidence" value="ECO:0007669"/>
    <property type="project" value="UniProtKB-KW"/>
</dbReference>
<comment type="cofactor">
    <cofactor evidence="1">
        <name>heme b</name>
        <dbReference type="ChEBI" id="CHEBI:60344"/>
    </cofactor>
</comment>
<dbReference type="HOGENOM" id="CLU_065607_0_0_1"/>
<sequence>MSCGRVYPLRQPKGYKPPVPRWLVQFPSGLERVYTAYIGVQDRESCANGQPIHNKAYQDAVEAIQTWITADPSIAASSVEQFEVLDGDDTPGSTVWACYWDDAAKYEASLQRLNLVAPFEQLDSTNRQSIGLWCERFTTRLSRLETNYSGSDYLPGLARLPGVSCLEHTLATYWGSARDRIPDSATELFEREEVDDHALKARSSPVSLKHYVVGTNPENIVHIRSGQFWANCNDDETKAYKETLEPALRAGLKYLWEHPVQTGASGLRYLANRPGPAQSANTAQDSRETCVAGFFRTLSDLENWAKSHPSHLAIYTGAVRHAKKFGEQSWFRAWHEIAILKRGEAQFEYVNCVIEANQCHSAR</sequence>
<dbReference type="EMBL" id="DS027052">
    <property type="protein sequence ID" value="EAW11768.1"/>
    <property type="molecule type" value="Genomic_DNA"/>
</dbReference>
<dbReference type="KEGG" id="act:ACLA_094680"/>
<evidence type="ECO:0000256" key="5">
    <source>
        <dbReference type="ARBA" id="ARBA00023239"/>
    </source>
</evidence>
<dbReference type="RefSeq" id="XP_001273194.1">
    <property type="nucleotide sequence ID" value="XM_001273193.1"/>
</dbReference>
<dbReference type="Proteomes" id="UP000006701">
    <property type="component" value="Unassembled WGS sequence"/>
</dbReference>
<evidence type="ECO:0000256" key="4">
    <source>
        <dbReference type="ARBA" id="ARBA00023004"/>
    </source>
</evidence>
<keyword evidence="4" id="KW-0408">Iron</keyword>
<evidence type="ECO:0000256" key="3">
    <source>
        <dbReference type="ARBA" id="ARBA00022723"/>
    </source>
</evidence>
<keyword evidence="7" id="KW-1185">Reference proteome</keyword>
<keyword evidence="3" id="KW-0479">Metal-binding</keyword>
<dbReference type="InterPro" id="IPR025702">
    <property type="entry name" value="OXD"/>
</dbReference>
<accession>A1CFW9</accession>
<dbReference type="GO" id="GO:0046872">
    <property type="term" value="F:metal ion binding"/>
    <property type="evidence" value="ECO:0007669"/>
    <property type="project" value="UniProtKB-KW"/>
</dbReference>
<dbReference type="OrthoDB" id="3359285at2759"/>
<dbReference type="OMA" id="FRTWHEV"/>